<protein>
    <submittedName>
        <fullName evidence="1">YheC/YheD family protein</fullName>
    </submittedName>
</protein>
<reference evidence="1 2" key="1">
    <citation type="submission" date="2022-06" db="EMBL/GenBank/DDBJ databases">
        <authorList>
            <person name="Jeon C.O."/>
        </authorList>
    </citation>
    <scope>NUCLEOTIDE SEQUENCE [LARGE SCALE GENOMIC DNA]</scope>
    <source>
        <strain evidence="1 2">KCTC 13943</strain>
    </source>
</reference>
<name>A0ABT0WBS3_9BACI</name>
<evidence type="ECO:0000313" key="2">
    <source>
        <dbReference type="Proteomes" id="UP001523262"/>
    </source>
</evidence>
<keyword evidence="2" id="KW-1185">Reference proteome</keyword>
<dbReference type="SUPFAM" id="SSF56059">
    <property type="entry name" value="Glutathione synthetase ATP-binding domain-like"/>
    <property type="match status" value="1"/>
</dbReference>
<dbReference type="EMBL" id="JAMQCR010000001">
    <property type="protein sequence ID" value="MCM2533761.1"/>
    <property type="molecule type" value="Genomic_DNA"/>
</dbReference>
<proteinExistence type="predicted"/>
<evidence type="ECO:0000313" key="1">
    <source>
        <dbReference type="EMBL" id="MCM2533761.1"/>
    </source>
</evidence>
<dbReference type="Proteomes" id="UP001523262">
    <property type="component" value="Unassembled WGS sequence"/>
</dbReference>
<sequence length="367" mass="42342">MITFGIMTLSMDSENSYIDEIARHAQSCEMECFRFIPTSINPHSLQVQGKRFDPIGLQWVDSEFAIPTILYDRCFYGDDEHSKQCIPIVSWLKSRNDITFLGYGLPNKLDLYETLKNSVLSAYLPPSQLVSNCSIVLKELAIKKKLILKPINGSQGYGIYYIKKNEKTYHVKTEKQKNIISRIFPNETKLIQWLQTLIKQHKYLLQPYLELSNDELQPFDIRILLQKDEHGSWVERGKGIRKGNTGGILSNLSAGGSVIDFPSWSQTLPTAKYDYICYELEYIITNLPNLLEKEFMPLFELGVDIGVAKNGSIWILDVNSKPGRKVLFQTQPELKETLYQAPLLYGKYLSQTDLKERKRYYEKTLSH</sequence>
<accession>A0ABT0WBS3</accession>
<organism evidence="1 2">
    <name type="scientific">Neobacillus pocheonensis</name>
    <dbReference type="NCBI Taxonomy" id="363869"/>
    <lineage>
        <taxon>Bacteria</taxon>
        <taxon>Bacillati</taxon>
        <taxon>Bacillota</taxon>
        <taxon>Bacilli</taxon>
        <taxon>Bacillales</taxon>
        <taxon>Bacillaceae</taxon>
        <taxon>Neobacillus</taxon>
    </lineage>
</organism>
<dbReference type="InterPro" id="IPR026838">
    <property type="entry name" value="YheC/D"/>
</dbReference>
<gene>
    <name evidence="1" type="ORF">NDK43_16930</name>
</gene>
<comment type="caution">
    <text evidence="1">The sequence shown here is derived from an EMBL/GenBank/DDBJ whole genome shotgun (WGS) entry which is preliminary data.</text>
</comment>
<dbReference type="Pfam" id="PF14398">
    <property type="entry name" value="ATPgrasp_YheCD"/>
    <property type="match status" value="1"/>
</dbReference>